<dbReference type="Pfam" id="PF01406">
    <property type="entry name" value="tRNA-synt_1e"/>
    <property type="match status" value="1"/>
</dbReference>
<dbReference type="GO" id="GO:0005829">
    <property type="term" value="C:cytosol"/>
    <property type="evidence" value="ECO:0007669"/>
    <property type="project" value="TreeGrafter"/>
</dbReference>
<feature type="non-terminal residue" evidence="5">
    <location>
        <position position="223"/>
    </location>
</feature>
<dbReference type="InterPro" id="IPR024909">
    <property type="entry name" value="Cys-tRNA/MSH_ligase"/>
</dbReference>
<keyword evidence="3" id="KW-0067">ATP-binding</keyword>
<keyword evidence="1" id="KW-0436">Ligase</keyword>
<dbReference type="SUPFAM" id="SSF52374">
    <property type="entry name" value="Nucleotidylyl transferase"/>
    <property type="match status" value="1"/>
</dbReference>
<gene>
    <name evidence="5" type="ORF">METZ01_LOCUS376869</name>
</gene>
<dbReference type="GO" id="GO:0005524">
    <property type="term" value="F:ATP binding"/>
    <property type="evidence" value="ECO:0007669"/>
    <property type="project" value="UniProtKB-KW"/>
</dbReference>
<proteinExistence type="predicted"/>
<sequence>MALQLHNTLSRKVEPFTPLDPAGQKVGMYCCGPTVHDFAHIGNFRTFVFADLVRRYLDFRGYDVTHVMNITDVEDKIIARVREQKTTLTEYTAKYQEAFFADLKVLNCTDPHHIPKATDHIPEMIEIISKLMEKGIAYQAADESIYFSIEKYQGCGCQYGRLVKLNFEEMRQGARVSDDEYEKESVADFALWKARVEEDGEVYWQSPWGEGRPGWHIECSAMS</sequence>
<evidence type="ECO:0000256" key="1">
    <source>
        <dbReference type="ARBA" id="ARBA00022598"/>
    </source>
</evidence>
<organism evidence="5">
    <name type="scientific">marine metagenome</name>
    <dbReference type="NCBI Taxonomy" id="408172"/>
    <lineage>
        <taxon>unclassified sequences</taxon>
        <taxon>metagenomes</taxon>
        <taxon>ecological metagenomes</taxon>
    </lineage>
</organism>
<name>A0A382TQI2_9ZZZZ</name>
<evidence type="ECO:0000313" key="5">
    <source>
        <dbReference type="EMBL" id="SVD24015.1"/>
    </source>
</evidence>
<dbReference type="InterPro" id="IPR032678">
    <property type="entry name" value="tRNA-synt_1_cat_dom"/>
</dbReference>
<evidence type="ECO:0000256" key="2">
    <source>
        <dbReference type="ARBA" id="ARBA00022741"/>
    </source>
</evidence>
<accession>A0A382TQI2</accession>
<keyword evidence="2" id="KW-0547">Nucleotide-binding</keyword>
<evidence type="ECO:0000256" key="3">
    <source>
        <dbReference type="ARBA" id="ARBA00022840"/>
    </source>
</evidence>
<dbReference type="PANTHER" id="PTHR10890:SF3">
    <property type="entry name" value="CYSTEINE--TRNA LIGASE, CYTOPLASMIC"/>
    <property type="match status" value="1"/>
</dbReference>
<dbReference type="InterPro" id="IPR014729">
    <property type="entry name" value="Rossmann-like_a/b/a_fold"/>
</dbReference>
<dbReference type="PRINTS" id="PR00983">
    <property type="entry name" value="TRNASYNTHCYS"/>
</dbReference>
<dbReference type="GO" id="GO:0006423">
    <property type="term" value="P:cysteinyl-tRNA aminoacylation"/>
    <property type="evidence" value="ECO:0007669"/>
    <property type="project" value="TreeGrafter"/>
</dbReference>
<dbReference type="GO" id="GO:0004817">
    <property type="term" value="F:cysteine-tRNA ligase activity"/>
    <property type="evidence" value="ECO:0007669"/>
    <property type="project" value="TreeGrafter"/>
</dbReference>
<feature type="domain" description="tRNA synthetases class I catalytic" evidence="4">
    <location>
        <begin position="24"/>
        <end position="222"/>
    </location>
</feature>
<dbReference type="AlphaFoldDB" id="A0A382TQI2"/>
<dbReference type="PANTHER" id="PTHR10890">
    <property type="entry name" value="CYSTEINYL-TRNA SYNTHETASE"/>
    <property type="match status" value="1"/>
</dbReference>
<protein>
    <recommendedName>
        <fullName evidence="4">tRNA synthetases class I catalytic domain-containing protein</fullName>
    </recommendedName>
</protein>
<evidence type="ECO:0000259" key="4">
    <source>
        <dbReference type="Pfam" id="PF01406"/>
    </source>
</evidence>
<dbReference type="EMBL" id="UINC01138213">
    <property type="protein sequence ID" value="SVD24015.1"/>
    <property type="molecule type" value="Genomic_DNA"/>
</dbReference>
<reference evidence="5" key="1">
    <citation type="submission" date="2018-05" db="EMBL/GenBank/DDBJ databases">
        <authorList>
            <person name="Lanie J.A."/>
            <person name="Ng W.-L."/>
            <person name="Kazmierczak K.M."/>
            <person name="Andrzejewski T.M."/>
            <person name="Davidsen T.M."/>
            <person name="Wayne K.J."/>
            <person name="Tettelin H."/>
            <person name="Glass J.I."/>
            <person name="Rusch D."/>
            <person name="Podicherti R."/>
            <person name="Tsui H.-C.T."/>
            <person name="Winkler M.E."/>
        </authorList>
    </citation>
    <scope>NUCLEOTIDE SEQUENCE</scope>
</reference>
<dbReference type="Gene3D" id="3.40.50.620">
    <property type="entry name" value="HUPs"/>
    <property type="match status" value="1"/>
</dbReference>